<evidence type="ECO:0000313" key="2">
    <source>
        <dbReference type="EMBL" id="GEU29143.1"/>
    </source>
</evidence>
<protein>
    <submittedName>
        <fullName evidence="2">Uncharacterized protein</fullName>
    </submittedName>
</protein>
<reference evidence="2" key="1">
    <citation type="journal article" date="2019" name="Sci. Rep.">
        <title>Draft genome of Tanacetum cinerariifolium, the natural source of mosquito coil.</title>
        <authorList>
            <person name="Yamashiro T."/>
            <person name="Shiraishi A."/>
            <person name="Satake H."/>
            <person name="Nakayama K."/>
        </authorList>
    </citation>
    <scope>NUCLEOTIDE SEQUENCE</scope>
</reference>
<sequence length="237" mass="26703">MTKSNNKSINEFKRTARISVRGCCFVNPGPVSSPYQNLSLPTDYQTVPPSTMIVSPPLSPIISLGISLSKLLNTPKTTHLPLTSSPPAPSQPSKQYSPLAINLDPIKLILSTHPTSPHTFFDSLEDLPPRTTNPQRPRPLFDSIERLANQPPPPPAMEPPLCLCHHTFRHWDPIIPFPCSLMKCFVIILNVRNHCQRTQVIVNDLLKEMRFILNHILERLDVLAYKNNSWVPFGSFF</sequence>
<proteinExistence type="predicted"/>
<dbReference type="EMBL" id="BKCJ010000047">
    <property type="protein sequence ID" value="GEU29143.1"/>
    <property type="molecule type" value="Genomic_DNA"/>
</dbReference>
<name>A0A699GHC8_TANCI</name>
<organism evidence="2">
    <name type="scientific">Tanacetum cinerariifolium</name>
    <name type="common">Dalmatian daisy</name>
    <name type="synonym">Chrysanthemum cinerariifolium</name>
    <dbReference type="NCBI Taxonomy" id="118510"/>
    <lineage>
        <taxon>Eukaryota</taxon>
        <taxon>Viridiplantae</taxon>
        <taxon>Streptophyta</taxon>
        <taxon>Embryophyta</taxon>
        <taxon>Tracheophyta</taxon>
        <taxon>Spermatophyta</taxon>
        <taxon>Magnoliopsida</taxon>
        <taxon>eudicotyledons</taxon>
        <taxon>Gunneridae</taxon>
        <taxon>Pentapetalae</taxon>
        <taxon>asterids</taxon>
        <taxon>campanulids</taxon>
        <taxon>Asterales</taxon>
        <taxon>Asteraceae</taxon>
        <taxon>Asteroideae</taxon>
        <taxon>Anthemideae</taxon>
        <taxon>Anthemidinae</taxon>
        <taxon>Tanacetum</taxon>
    </lineage>
</organism>
<gene>
    <name evidence="2" type="ORF">Tci_001121</name>
</gene>
<accession>A0A699GHC8</accession>
<evidence type="ECO:0000256" key="1">
    <source>
        <dbReference type="SAM" id="MobiDB-lite"/>
    </source>
</evidence>
<feature type="region of interest" description="Disordered" evidence="1">
    <location>
        <begin position="77"/>
        <end position="96"/>
    </location>
</feature>
<dbReference type="AlphaFoldDB" id="A0A699GHC8"/>
<comment type="caution">
    <text evidence="2">The sequence shown here is derived from an EMBL/GenBank/DDBJ whole genome shotgun (WGS) entry which is preliminary data.</text>
</comment>